<dbReference type="Proteomes" id="UP001160334">
    <property type="component" value="Unassembled WGS sequence"/>
</dbReference>
<dbReference type="EMBL" id="JARXVC010000012">
    <property type="protein sequence ID" value="MDH6283040.1"/>
    <property type="molecule type" value="Genomic_DNA"/>
</dbReference>
<evidence type="ECO:0000313" key="1">
    <source>
        <dbReference type="EMBL" id="MDH6283040.1"/>
    </source>
</evidence>
<proteinExistence type="predicted"/>
<name>A0ABT6MGN7_9NOCA</name>
<comment type="caution">
    <text evidence="1">The sequence shown here is derived from an EMBL/GenBank/DDBJ whole genome shotgun (WGS) entry which is preliminary data.</text>
</comment>
<protein>
    <submittedName>
        <fullName evidence="1">Uncharacterized protein</fullName>
    </submittedName>
</protein>
<organism evidence="1 2">
    <name type="scientific">Prescottella agglutinans</name>
    <dbReference type="NCBI Taxonomy" id="1644129"/>
    <lineage>
        <taxon>Bacteria</taxon>
        <taxon>Bacillati</taxon>
        <taxon>Actinomycetota</taxon>
        <taxon>Actinomycetes</taxon>
        <taxon>Mycobacteriales</taxon>
        <taxon>Nocardiaceae</taxon>
        <taxon>Prescottella</taxon>
    </lineage>
</organism>
<evidence type="ECO:0000313" key="2">
    <source>
        <dbReference type="Proteomes" id="UP001160334"/>
    </source>
</evidence>
<accession>A0ABT6MGN7</accession>
<sequence length="35" mass="3497">MDFLINLLYSIAANLWVGSSGGSSGSGQGPTTPTP</sequence>
<reference evidence="1 2" key="1">
    <citation type="submission" date="2023-04" db="EMBL/GenBank/DDBJ databases">
        <title>Forest soil microbial communities from Buena Vista Peninsula, Colon Province, Panama.</title>
        <authorList>
            <person name="Bouskill N."/>
        </authorList>
    </citation>
    <scope>NUCLEOTIDE SEQUENCE [LARGE SCALE GENOMIC DNA]</scope>
    <source>
        <strain evidence="1 2">CFH S0262</strain>
    </source>
</reference>
<keyword evidence="2" id="KW-1185">Reference proteome</keyword>
<gene>
    <name evidence="1" type="ORF">M2280_004283</name>
</gene>